<dbReference type="InterPro" id="IPR039556">
    <property type="entry name" value="ICL/PEPM"/>
</dbReference>
<reference evidence="2 3" key="1">
    <citation type="journal article" date="2007" name="Nat. Biotechnol.">
        <title>Genome sequence of the lignocellulose-bioconverting and xylose-fermenting yeast Pichia stipitis.</title>
        <authorList>
            <person name="Jeffries T.W."/>
            <person name="Grigoriev I.V."/>
            <person name="Grimwood J."/>
            <person name="Laplaza J.M."/>
            <person name="Aerts A."/>
            <person name="Salamov A."/>
            <person name="Schmutz J."/>
            <person name="Lindquist E."/>
            <person name="Dehal P."/>
            <person name="Shapiro H."/>
            <person name="Jin Y.S."/>
            <person name="Passoth V."/>
            <person name="Richardson P.M."/>
        </authorList>
    </citation>
    <scope>NUCLEOTIDE SEQUENCE [LARGE SCALE GENOMIC DNA]</scope>
    <source>
        <strain evidence="3">ATCC 58785 / CBS 6054 / NBRC 10063 / NRRL Y-11545</strain>
    </source>
</reference>
<dbReference type="Gene3D" id="3.20.20.60">
    <property type="entry name" value="Phosphoenolpyruvate-binding domains"/>
    <property type="match status" value="1"/>
</dbReference>
<dbReference type="InterPro" id="IPR015813">
    <property type="entry name" value="Pyrv/PenolPyrv_kinase-like_dom"/>
</dbReference>
<comment type="subunit">
    <text evidence="1">Homotetramer.</text>
</comment>
<dbReference type="PANTHER" id="PTHR42905">
    <property type="entry name" value="PHOSPHOENOLPYRUVATE CARBOXYLASE"/>
    <property type="match status" value="1"/>
</dbReference>
<dbReference type="STRING" id="322104.A3LRP5"/>
<dbReference type="KEGG" id="pic:PICST_57236"/>
<dbReference type="PANTHER" id="PTHR42905:SF2">
    <property type="entry name" value="PHOSPHOENOLPYRUVATE CARBOXYLASE FAMILY PROTEIN"/>
    <property type="match status" value="1"/>
</dbReference>
<dbReference type="HOGENOM" id="CLU_027389_3_0_1"/>
<evidence type="ECO:0000313" key="2">
    <source>
        <dbReference type="EMBL" id="ABN65421.1"/>
    </source>
</evidence>
<dbReference type="AlphaFoldDB" id="A3LRP5"/>
<dbReference type="OrthoDB" id="1923844at2759"/>
<sequence length="299" mass="32049">MSAKRLLELIEAPDLLVCPGVFDGITTRIAHRLGAKCLYMTGAGTVASRLGMPDLGIANLNDMHENAHMISGIAGDIPVIADADTGYGNSTVCARTLNFYSRAGVAALHVEDQILSKRCGHLLGKELVSGEEFTSRIHAMAIERKRIGSDILIIARTDALQEFGLEEALKRIKSAISVGADIAFVEGIKDEQQAKAVVAALAPTPVLINLVPNGLTPNWSTKEAQDLGFKLALYPGVCLGPIAVATQKSIKNLFETGKQIELQNNETKADPREFFITMGLEEVVKLDKEVGANSTTDII</sequence>
<evidence type="ECO:0000313" key="3">
    <source>
        <dbReference type="Proteomes" id="UP000002258"/>
    </source>
</evidence>
<name>A3LRP5_PICST</name>
<accession>A3LRP5</accession>
<gene>
    <name evidence="2" type="primary">PRP2</name>
    <name evidence="2" type="ORF">PICST_57236</name>
</gene>
<dbReference type="Pfam" id="PF13714">
    <property type="entry name" value="PEP_mutase"/>
    <property type="match status" value="1"/>
</dbReference>
<dbReference type="OMA" id="PQLMNMV"/>
<protein>
    <submittedName>
        <fullName evidence="2">Methylisocitrate lyase (2-methylisocitrate lyase)</fullName>
    </submittedName>
</protein>
<dbReference type="CDD" id="cd00377">
    <property type="entry name" value="ICL_PEPM"/>
    <property type="match status" value="1"/>
</dbReference>
<dbReference type="eggNOG" id="KOG1260">
    <property type="taxonomic scope" value="Eukaryota"/>
</dbReference>
<organism evidence="2 3">
    <name type="scientific">Scheffersomyces stipitis (strain ATCC 58785 / CBS 6054 / NBRC 10063 / NRRL Y-11545)</name>
    <name type="common">Yeast</name>
    <name type="synonym">Pichia stipitis</name>
    <dbReference type="NCBI Taxonomy" id="322104"/>
    <lineage>
        <taxon>Eukaryota</taxon>
        <taxon>Fungi</taxon>
        <taxon>Dikarya</taxon>
        <taxon>Ascomycota</taxon>
        <taxon>Saccharomycotina</taxon>
        <taxon>Pichiomycetes</taxon>
        <taxon>Debaryomycetaceae</taxon>
        <taxon>Scheffersomyces</taxon>
    </lineage>
</organism>
<dbReference type="SUPFAM" id="SSF51621">
    <property type="entry name" value="Phosphoenolpyruvate/pyruvate domain"/>
    <property type="match status" value="1"/>
</dbReference>
<dbReference type="EMBL" id="CP000497">
    <property type="protein sequence ID" value="ABN65421.1"/>
    <property type="molecule type" value="Genomic_DNA"/>
</dbReference>
<dbReference type="RefSeq" id="XP_001383450.1">
    <property type="nucleotide sequence ID" value="XM_001383413.1"/>
</dbReference>
<dbReference type="InterPro" id="IPR018523">
    <property type="entry name" value="Isocitrate_lyase_ph_CS"/>
</dbReference>
<evidence type="ECO:0000256" key="1">
    <source>
        <dbReference type="ARBA" id="ARBA00011881"/>
    </source>
</evidence>
<dbReference type="PROSITE" id="PS00161">
    <property type="entry name" value="ISOCITRATE_LYASE"/>
    <property type="match status" value="1"/>
</dbReference>
<dbReference type="GO" id="GO:0016829">
    <property type="term" value="F:lyase activity"/>
    <property type="evidence" value="ECO:0007669"/>
    <property type="project" value="UniProtKB-KW"/>
</dbReference>
<proteinExistence type="predicted"/>
<keyword evidence="2" id="KW-0456">Lyase</keyword>
<dbReference type="InterPro" id="IPR040442">
    <property type="entry name" value="Pyrv_kinase-like_dom_sf"/>
</dbReference>
<dbReference type="GeneID" id="4837784"/>
<dbReference type="InParanoid" id="A3LRP5"/>
<keyword evidence="3" id="KW-1185">Reference proteome</keyword>
<dbReference type="Proteomes" id="UP000002258">
    <property type="component" value="Chromosome 3"/>
</dbReference>